<dbReference type="Pfam" id="PF02557">
    <property type="entry name" value="VanY"/>
    <property type="match status" value="1"/>
</dbReference>
<evidence type="ECO:0000259" key="1">
    <source>
        <dbReference type="Pfam" id="PF02557"/>
    </source>
</evidence>
<dbReference type="InterPro" id="IPR052179">
    <property type="entry name" value="DD-CPase-like"/>
</dbReference>
<keyword evidence="3" id="KW-1185">Reference proteome</keyword>
<reference evidence="2 3" key="1">
    <citation type="submission" date="2013-08" db="EMBL/GenBank/DDBJ databases">
        <title>Genome sequencing of Cellulomonas carbonis T26.</title>
        <authorList>
            <person name="Chen F."/>
            <person name="Li Y."/>
            <person name="Wang G."/>
        </authorList>
    </citation>
    <scope>NUCLEOTIDE SEQUENCE [LARGE SCALE GENOMIC DNA]</scope>
    <source>
        <strain evidence="2 3">T26</strain>
    </source>
</reference>
<feature type="non-terminal residue" evidence="2">
    <location>
        <position position="1"/>
    </location>
</feature>
<dbReference type="Gene3D" id="3.30.1380.10">
    <property type="match status" value="1"/>
</dbReference>
<dbReference type="RefSeq" id="WP_043610249.1">
    <property type="nucleotide sequence ID" value="NZ_AXCY01000173.1"/>
</dbReference>
<dbReference type="EMBL" id="AXCY01000173">
    <property type="protein sequence ID" value="KGM08680.1"/>
    <property type="molecule type" value="Genomic_DNA"/>
</dbReference>
<feature type="domain" description="D-alanyl-D-alanine carboxypeptidase-like core" evidence="1">
    <location>
        <begin position="78"/>
        <end position="179"/>
    </location>
</feature>
<accession>A0A0A0BLE6</accession>
<dbReference type="AlphaFoldDB" id="A0A0A0BLE6"/>
<name>A0A0A0BLE6_9CELL</name>
<evidence type="ECO:0000313" key="2">
    <source>
        <dbReference type="EMBL" id="KGM08680.1"/>
    </source>
</evidence>
<dbReference type="OrthoDB" id="5496837at2"/>
<gene>
    <name evidence="2" type="ORF">N868_06015</name>
</gene>
<comment type="caution">
    <text evidence="2">The sequence shown here is derived from an EMBL/GenBank/DDBJ whole genome shotgun (WGS) entry which is preliminary data.</text>
</comment>
<dbReference type="GO" id="GO:0006508">
    <property type="term" value="P:proteolysis"/>
    <property type="evidence" value="ECO:0007669"/>
    <property type="project" value="InterPro"/>
</dbReference>
<organism evidence="2 3">
    <name type="scientific">Cellulomonas carbonis T26</name>
    <dbReference type="NCBI Taxonomy" id="947969"/>
    <lineage>
        <taxon>Bacteria</taxon>
        <taxon>Bacillati</taxon>
        <taxon>Actinomycetota</taxon>
        <taxon>Actinomycetes</taxon>
        <taxon>Micrococcales</taxon>
        <taxon>Cellulomonadaceae</taxon>
        <taxon>Cellulomonas</taxon>
    </lineage>
</organism>
<protein>
    <submittedName>
        <fullName evidence="2">Peptidase M15</fullName>
    </submittedName>
</protein>
<dbReference type="Proteomes" id="UP000029839">
    <property type="component" value="Unassembled WGS sequence"/>
</dbReference>
<evidence type="ECO:0000313" key="3">
    <source>
        <dbReference type="Proteomes" id="UP000029839"/>
    </source>
</evidence>
<dbReference type="GO" id="GO:0008233">
    <property type="term" value="F:peptidase activity"/>
    <property type="evidence" value="ECO:0007669"/>
    <property type="project" value="InterPro"/>
</dbReference>
<dbReference type="PANTHER" id="PTHR34385">
    <property type="entry name" value="D-ALANYL-D-ALANINE CARBOXYPEPTIDASE"/>
    <property type="match status" value="1"/>
</dbReference>
<dbReference type="PANTHER" id="PTHR34385:SF1">
    <property type="entry name" value="PEPTIDOGLYCAN L-ALANYL-D-GLUTAMATE ENDOPEPTIDASE CWLK"/>
    <property type="match status" value="1"/>
</dbReference>
<proteinExistence type="predicted"/>
<sequence length="182" mass="18645">TAGTAGAAGAGTAVAAGASFDDVLRSQVAAATGSGTAAVGSGRSLVDAKGVPLELKQYGNGKVPASALSEVSGAPGHRLWTPAARSLEAMRAAAARDGVSIGVTDTYRTYESQVDLVRRKGLYSQGGLAAKPGTSNHGWAIATDLALDSKAQAWMRANGGRYGFVEDVPREPWHWTYRPTSA</sequence>
<reference evidence="2 3" key="2">
    <citation type="journal article" date="2015" name="Stand. Genomic Sci.">
        <title>Draft genome sequence of Cellulomonas carbonis T26(T) and comparative analysis of six Cellulomonas genomes.</title>
        <authorList>
            <person name="Zhuang W."/>
            <person name="Zhang S."/>
            <person name="Xia X."/>
            <person name="Wang G."/>
        </authorList>
    </citation>
    <scope>NUCLEOTIDE SEQUENCE [LARGE SCALE GENOMIC DNA]</scope>
    <source>
        <strain evidence="2 3">T26</strain>
    </source>
</reference>
<dbReference type="InterPro" id="IPR009045">
    <property type="entry name" value="Zn_M74/Hedgehog-like"/>
</dbReference>
<dbReference type="SUPFAM" id="SSF55166">
    <property type="entry name" value="Hedgehog/DD-peptidase"/>
    <property type="match status" value="1"/>
</dbReference>
<dbReference type="CDD" id="cd14814">
    <property type="entry name" value="Peptidase_M15"/>
    <property type="match status" value="1"/>
</dbReference>
<dbReference type="InterPro" id="IPR003709">
    <property type="entry name" value="VanY-like_core_dom"/>
</dbReference>